<evidence type="ECO:0000256" key="1">
    <source>
        <dbReference type="SAM" id="Coils"/>
    </source>
</evidence>
<feature type="compositionally biased region" description="Low complexity" evidence="2">
    <location>
        <begin position="226"/>
        <end position="246"/>
    </location>
</feature>
<organism evidence="3 4">
    <name type="scientific">Phialemonium atrogriseum</name>
    <dbReference type="NCBI Taxonomy" id="1093897"/>
    <lineage>
        <taxon>Eukaryota</taxon>
        <taxon>Fungi</taxon>
        <taxon>Dikarya</taxon>
        <taxon>Ascomycota</taxon>
        <taxon>Pezizomycotina</taxon>
        <taxon>Sordariomycetes</taxon>
        <taxon>Sordariomycetidae</taxon>
        <taxon>Cephalothecales</taxon>
        <taxon>Cephalothecaceae</taxon>
        <taxon>Phialemonium</taxon>
    </lineage>
</organism>
<evidence type="ECO:0000256" key="2">
    <source>
        <dbReference type="SAM" id="MobiDB-lite"/>
    </source>
</evidence>
<feature type="region of interest" description="Disordered" evidence="2">
    <location>
        <begin position="197"/>
        <end position="256"/>
    </location>
</feature>
<accession>A0AAJ0FPP3</accession>
<dbReference type="RefSeq" id="XP_060286701.1">
    <property type="nucleotide sequence ID" value="XM_060423171.1"/>
</dbReference>
<name>A0AAJ0FPP3_9PEZI</name>
<keyword evidence="4" id="KW-1185">Reference proteome</keyword>
<protein>
    <submittedName>
        <fullName evidence="3">Uncharacterized protein</fullName>
    </submittedName>
</protein>
<dbReference type="GeneID" id="85306358"/>
<reference evidence="3" key="1">
    <citation type="submission" date="2023-06" db="EMBL/GenBank/DDBJ databases">
        <title>Genome-scale phylogeny and comparative genomics of the fungal order Sordariales.</title>
        <authorList>
            <consortium name="Lawrence Berkeley National Laboratory"/>
            <person name="Hensen N."/>
            <person name="Bonometti L."/>
            <person name="Westerberg I."/>
            <person name="Brannstrom I.O."/>
            <person name="Guillou S."/>
            <person name="Cros-Aarteil S."/>
            <person name="Calhoun S."/>
            <person name="Haridas S."/>
            <person name="Kuo A."/>
            <person name="Mondo S."/>
            <person name="Pangilinan J."/>
            <person name="Riley R."/>
            <person name="Labutti K."/>
            <person name="Andreopoulos B."/>
            <person name="Lipzen A."/>
            <person name="Chen C."/>
            <person name="Yanf M."/>
            <person name="Daum C."/>
            <person name="Ng V."/>
            <person name="Clum A."/>
            <person name="Steindorff A."/>
            <person name="Ohm R."/>
            <person name="Martin F."/>
            <person name="Silar P."/>
            <person name="Natvig D."/>
            <person name="Lalanne C."/>
            <person name="Gautier V."/>
            <person name="Ament-Velasquez S.L."/>
            <person name="Kruys A."/>
            <person name="Hutchinson M.I."/>
            <person name="Powell A.J."/>
            <person name="Barry K."/>
            <person name="Miller A.N."/>
            <person name="Grigoriev I.V."/>
            <person name="Debuchy R."/>
            <person name="Gladieux P."/>
            <person name="Thoren M.H."/>
            <person name="Johannesson H."/>
        </authorList>
    </citation>
    <scope>NUCLEOTIDE SEQUENCE</scope>
    <source>
        <strain evidence="3">8032-3</strain>
    </source>
</reference>
<proteinExistence type="predicted"/>
<dbReference type="Proteomes" id="UP001244011">
    <property type="component" value="Unassembled WGS sequence"/>
</dbReference>
<sequence>MSAKSSPSPWQGPTTEVDESQLPQGHCRYILLVPEIKGQRCACANFHLNKGLPGATCACGHLACYHKKDAEPTDVDMLKQRIQTLEHSLASEDRRAREREDDAYESVLGRVSGLEEDLERSKEEFHQEIKRAYSNSTPLWGAYQELKGKFDELKDHLRQANARFAEVGSTLRRLDDRQLELQDADTYLEERIENIVETMEEEEHQPFSRGRGTRPRRRSTSDARRPSVPLGPLGVPLGVPLGSGPSDPRPTTQGFGGASAFVTPAFPPTSMSIRTGSSATTSGIWTVHISLMPHATIPMPFERNTNAYQRCLSRGLHQMVAVRGPTAEAFSDAISKAFDPLLKGRPWMPLQARLCDAAPLQGLPMLRQLEPHLIDTRYDAAFLRENCAVCDGNGMMDSLYITMREPYVLSWHALRHAPVVVEGLEESWEYDPLLDKEHYDDDVIVDDDDRPAAGDILPAFPSLKRAASEMARSNSFSSSAPAAAEGVASRTKRTCPLPANTMLNIRRPGVGTA</sequence>
<evidence type="ECO:0000313" key="4">
    <source>
        <dbReference type="Proteomes" id="UP001244011"/>
    </source>
</evidence>
<evidence type="ECO:0000313" key="3">
    <source>
        <dbReference type="EMBL" id="KAK1770488.1"/>
    </source>
</evidence>
<dbReference type="EMBL" id="MU839000">
    <property type="protein sequence ID" value="KAK1770488.1"/>
    <property type="molecule type" value="Genomic_DNA"/>
</dbReference>
<gene>
    <name evidence="3" type="ORF">QBC33DRAFT_269058</name>
</gene>
<dbReference type="AlphaFoldDB" id="A0AAJ0FPP3"/>
<comment type="caution">
    <text evidence="3">The sequence shown here is derived from an EMBL/GenBank/DDBJ whole genome shotgun (WGS) entry which is preliminary data.</text>
</comment>
<keyword evidence="1" id="KW-0175">Coiled coil</keyword>
<feature type="coiled-coil region" evidence="1">
    <location>
        <begin position="75"/>
        <end position="163"/>
    </location>
</feature>